<keyword evidence="2" id="KW-1185">Reference proteome</keyword>
<dbReference type="InterPro" id="IPR043741">
    <property type="entry name" value="DUF5686"/>
</dbReference>
<accession>A0A2K1E166</accession>
<gene>
    <name evidence="1" type="ORF">C1T31_06760</name>
</gene>
<protein>
    <recommendedName>
        <fullName evidence="3">Carboxypeptidase-like regulatory domain-containing protein</fullName>
    </recommendedName>
</protein>
<reference evidence="1 2" key="1">
    <citation type="submission" date="2018-01" db="EMBL/GenBank/DDBJ databases">
        <title>The draft genome of Hanstruepera neustonica JCM19743.</title>
        <authorList>
            <person name="He R.-H."/>
            <person name="Du Z.-J."/>
        </authorList>
    </citation>
    <scope>NUCLEOTIDE SEQUENCE [LARGE SCALE GENOMIC DNA]</scope>
    <source>
        <strain evidence="1 2">JCM19743</strain>
    </source>
</reference>
<organism evidence="1 2">
    <name type="scientific">Hanstruepera neustonica</name>
    <dbReference type="NCBI Taxonomy" id="1445657"/>
    <lineage>
        <taxon>Bacteria</taxon>
        <taxon>Pseudomonadati</taxon>
        <taxon>Bacteroidota</taxon>
        <taxon>Flavobacteriia</taxon>
        <taxon>Flavobacteriales</taxon>
        <taxon>Flavobacteriaceae</taxon>
        <taxon>Hanstruepera</taxon>
    </lineage>
</organism>
<evidence type="ECO:0000313" key="2">
    <source>
        <dbReference type="Proteomes" id="UP000236641"/>
    </source>
</evidence>
<dbReference type="OrthoDB" id="604691at2"/>
<evidence type="ECO:0008006" key="3">
    <source>
        <dbReference type="Google" id="ProtNLM"/>
    </source>
</evidence>
<name>A0A2K1E166_9FLAO</name>
<dbReference type="InterPro" id="IPR008969">
    <property type="entry name" value="CarboxyPept-like_regulatory"/>
</dbReference>
<comment type="caution">
    <text evidence="1">The sequence shown here is derived from an EMBL/GenBank/DDBJ whole genome shotgun (WGS) entry which is preliminary data.</text>
</comment>
<dbReference type="Proteomes" id="UP000236641">
    <property type="component" value="Unassembled WGS sequence"/>
</dbReference>
<dbReference type="SUPFAM" id="SSF49464">
    <property type="entry name" value="Carboxypeptidase regulatory domain-like"/>
    <property type="match status" value="1"/>
</dbReference>
<dbReference type="RefSeq" id="WP_103051712.1">
    <property type="nucleotide sequence ID" value="NZ_POWF01000002.1"/>
</dbReference>
<sequence length="788" mass="91000">MLKPNHFIISLLFILTSITIFSQANSKYTVVDFDNNKPIAFANIIFNDNKFVGTTSDIDGAFLIDNKKVQTLTISHLGYETKSISINNISDLTISLKKDPISLDEVVLNPKENPAIPIIKKVIANKELNNPENINSFSFTSYNKVVLDSNTKDNDTINEFLKDKYLFITETLSKRKYLKPNFVEDSIIATRVSGLKKPIFSVLSTDFQPFSFYDEYINLIGINYLNPISNGSLKKYDFVLEETFQKENDTIYVISFKPQKNKNFDGLKGVFYINSNRYAVQNIDAEPAIKQKTSIKIQQQYTFIDDAYWFPEQLNFIINVGVSEIGLKYIGKSYITDILPNAPLTKKDFPFETVTFKKRDVVKDSTFWNLHRTDSLDIREKRTYKFIDSIGNEVNFDKYANYLEALDSGMLSFNYVDFDINQLANFNKYEGTRLGVGLYTNDDLIENVSFGGYAGYGFRDHTWKYGFKVNTILPTRKDVSFSLSYDNTLREAGKSIFHKYGLFSSARDFISENMDHIESVSFQSKMKLIRNLYWTFDFRNTKTIPKYNYTFIDNNQIISNYTNTTFTAKFEYYFNEKVVTYFGGKMRIDSNDPVINLTYSRGLNGVLNGDFNYNKFVFSLDHTFTITNLGVTTYRLESGYIDTSLPYGLLFTGEGSYDKKFPFFMKNYFQTLQPYEFLSDKYVNLFTYHNFGGLLFKTGNFQPDILWHNNVGIGNITNTTNHLGVPFTTKDRWFLETGLEMKNLIKVNYLDMANMGFGAGAFYRYGYHALPDSGDNLVFKFNVSFTFK</sequence>
<dbReference type="Pfam" id="PF13715">
    <property type="entry name" value="CarbopepD_reg_2"/>
    <property type="match status" value="1"/>
</dbReference>
<dbReference type="AlphaFoldDB" id="A0A2K1E166"/>
<dbReference type="Pfam" id="PF18939">
    <property type="entry name" value="DUF5686"/>
    <property type="match status" value="1"/>
</dbReference>
<proteinExistence type="predicted"/>
<dbReference type="EMBL" id="POWF01000002">
    <property type="protein sequence ID" value="PNQ74017.1"/>
    <property type="molecule type" value="Genomic_DNA"/>
</dbReference>
<evidence type="ECO:0000313" key="1">
    <source>
        <dbReference type="EMBL" id="PNQ74017.1"/>
    </source>
</evidence>